<dbReference type="Gene3D" id="3.30.420.10">
    <property type="entry name" value="Ribonuclease H-like superfamily/Ribonuclease H"/>
    <property type="match status" value="1"/>
</dbReference>
<name>A0A834CZA8_JUGRE</name>
<reference evidence="2" key="2">
    <citation type="submission" date="2020-03" db="EMBL/GenBank/DDBJ databases">
        <title>Walnut 2.0.</title>
        <authorList>
            <person name="Marrano A."/>
            <person name="Britton M."/>
            <person name="Zimin A.V."/>
            <person name="Zaini P.A."/>
            <person name="Workman R."/>
            <person name="Puiu D."/>
            <person name="Bianco L."/>
            <person name="Allen B.J."/>
            <person name="Troggio M."/>
            <person name="Leslie C.A."/>
            <person name="Timp W."/>
            <person name="Dendekar A."/>
            <person name="Salzberg S.L."/>
            <person name="Neale D.B."/>
        </authorList>
    </citation>
    <scope>NUCLEOTIDE SEQUENCE</scope>
    <source>
        <tissue evidence="2">Leaves</tissue>
    </source>
</reference>
<dbReference type="AlphaFoldDB" id="A0A834CZA8"/>
<accession>A0A834CZA8</accession>
<feature type="domain" description="RNase H type-1" evidence="1">
    <location>
        <begin position="23"/>
        <end position="145"/>
    </location>
</feature>
<evidence type="ECO:0000313" key="3">
    <source>
        <dbReference type="Proteomes" id="UP000619265"/>
    </source>
</evidence>
<dbReference type="InterPro" id="IPR036397">
    <property type="entry name" value="RNaseH_sf"/>
</dbReference>
<dbReference type="Proteomes" id="UP000619265">
    <property type="component" value="Unassembled WGS sequence"/>
</dbReference>
<dbReference type="InterPro" id="IPR002156">
    <property type="entry name" value="RNaseH_domain"/>
</dbReference>
<protein>
    <recommendedName>
        <fullName evidence="1">RNase H type-1 domain-containing protein</fullName>
    </recommendedName>
</protein>
<organism evidence="2 3">
    <name type="scientific">Juglans regia</name>
    <name type="common">English walnut</name>
    <dbReference type="NCBI Taxonomy" id="51240"/>
    <lineage>
        <taxon>Eukaryota</taxon>
        <taxon>Viridiplantae</taxon>
        <taxon>Streptophyta</taxon>
        <taxon>Embryophyta</taxon>
        <taxon>Tracheophyta</taxon>
        <taxon>Spermatophyta</taxon>
        <taxon>Magnoliopsida</taxon>
        <taxon>eudicotyledons</taxon>
        <taxon>Gunneridae</taxon>
        <taxon>Pentapetalae</taxon>
        <taxon>rosids</taxon>
        <taxon>fabids</taxon>
        <taxon>Fagales</taxon>
        <taxon>Juglandaceae</taxon>
        <taxon>Juglans</taxon>
    </lineage>
</organism>
<comment type="caution">
    <text evidence="2">The sequence shown here is derived from an EMBL/GenBank/DDBJ whole genome shotgun (WGS) entry which is preliminary data.</text>
</comment>
<dbReference type="InterPro" id="IPR044730">
    <property type="entry name" value="RNase_H-like_dom_plant"/>
</dbReference>
<dbReference type="InterPro" id="IPR053151">
    <property type="entry name" value="RNase_H-like"/>
</dbReference>
<dbReference type="GO" id="GO:0004523">
    <property type="term" value="F:RNA-DNA hybrid ribonuclease activity"/>
    <property type="evidence" value="ECO:0007669"/>
    <property type="project" value="InterPro"/>
</dbReference>
<gene>
    <name evidence="2" type="ORF">F2P56_009031</name>
</gene>
<evidence type="ECO:0000259" key="1">
    <source>
        <dbReference type="Pfam" id="PF13456"/>
    </source>
</evidence>
<dbReference type="PANTHER" id="PTHR47723">
    <property type="entry name" value="OS05G0353850 PROTEIN"/>
    <property type="match status" value="1"/>
</dbReference>
<dbReference type="EMBL" id="LIHL02000004">
    <property type="protein sequence ID" value="KAF5472300.1"/>
    <property type="molecule type" value="Genomic_DNA"/>
</dbReference>
<dbReference type="InterPro" id="IPR012337">
    <property type="entry name" value="RNaseH-like_sf"/>
</dbReference>
<evidence type="ECO:0000313" key="2">
    <source>
        <dbReference type="EMBL" id="KAF5472300.1"/>
    </source>
</evidence>
<dbReference type="CDD" id="cd06222">
    <property type="entry name" value="RNase_H_like"/>
    <property type="match status" value="1"/>
</dbReference>
<sequence length="159" mass="18174">MPKGKAREYYDWKPLPTCWLKLNVDGAVFGELHKAGVGVVLRDEAGKVILAASKVEFEVNNTEAIEMLAIFRALQLCTSMGIHRLIMESDCLMDIQVLNNELVSDAMLTPFVSEIRKVLRVFVECKFQHVYREGNQVAHILARYAWNVENISIWNECYP</sequence>
<dbReference type="SUPFAM" id="SSF53098">
    <property type="entry name" value="Ribonuclease H-like"/>
    <property type="match status" value="1"/>
</dbReference>
<dbReference type="Pfam" id="PF13456">
    <property type="entry name" value="RVT_3"/>
    <property type="match status" value="1"/>
</dbReference>
<dbReference type="Gramene" id="Jr04_09240_p1">
    <property type="protein sequence ID" value="cds.Jr04_09240_p1"/>
    <property type="gene ID" value="Jr04_09240"/>
</dbReference>
<dbReference type="GO" id="GO:0003676">
    <property type="term" value="F:nucleic acid binding"/>
    <property type="evidence" value="ECO:0007669"/>
    <property type="project" value="InterPro"/>
</dbReference>
<reference evidence="2" key="1">
    <citation type="submission" date="2015-10" db="EMBL/GenBank/DDBJ databases">
        <authorList>
            <person name="Martinez-Garcia P.J."/>
            <person name="Crepeau M.W."/>
            <person name="Puiu D."/>
            <person name="Gonzalez-Ibeas D."/>
            <person name="Whalen J."/>
            <person name="Stevens K."/>
            <person name="Paul R."/>
            <person name="Butterfield T."/>
            <person name="Britton M."/>
            <person name="Reagan R."/>
            <person name="Chakraborty S."/>
            <person name="Walawage S.L."/>
            <person name="Vasquez-Gross H.A."/>
            <person name="Cardeno C."/>
            <person name="Famula R."/>
            <person name="Pratt K."/>
            <person name="Kuruganti S."/>
            <person name="Aradhya M.K."/>
            <person name="Leslie C.A."/>
            <person name="Dandekar A.M."/>
            <person name="Salzberg S.L."/>
            <person name="Wegrzyn J.L."/>
            <person name="Langley C.H."/>
            <person name="Neale D.B."/>
        </authorList>
    </citation>
    <scope>NUCLEOTIDE SEQUENCE</scope>
    <source>
        <tissue evidence="2">Leaves</tissue>
    </source>
</reference>
<proteinExistence type="predicted"/>
<dbReference type="PANTHER" id="PTHR47723:SF19">
    <property type="entry name" value="POLYNUCLEOTIDYL TRANSFERASE, RIBONUCLEASE H-LIKE SUPERFAMILY PROTEIN"/>
    <property type="match status" value="1"/>
</dbReference>